<keyword evidence="1" id="KW-0812">Transmembrane</keyword>
<keyword evidence="1" id="KW-0472">Membrane</keyword>
<name>A0A174WLY7_9BACE</name>
<protein>
    <submittedName>
        <fullName evidence="2">Uncharacterized protein</fullName>
    </submittedName>
</protein>
<dbReference type="EMBL" id="CZBL01000016">
    <property type="protein sequence ID" value="CUQ45568.1"/>
    <property type="molecule type" value="Genomic_DNA"/>
</dbReference>
<keyword evidence="1" id="KW-1133">Transmembrane helix</keyword>
<evidence type="ECO:0000313" key="2">
    <source>
        <dbReference type="EMBL" id="CUQ45568.1"/>
    </source>
</evidence>
<feature type="transmembrane region" description="Helical" evidence="1">
    <location>
        <begin position="101"/>
        <end position="120"/>
    </location>
</feature>
<evidence type="ECO:0000313" key="3">
    <source>
        <dbReference type="Proteomes" id="UP000095725"/>
    </source>
</evidence>
<gene>
    <name evidence="2" type="ORF">ERS852558_03453</name>
</gene>
<accession>A0A174WLY7</accession>
<reference evidence="2 3" key="1">
    <citation type="submission" date="2015-09" db="EMBL/GenBank/DDBJ databases">
        <authorList>
            <consortium name="Pathogen Informatics"/>
        </authorList>
    </citation>
    <scope>NUCLEOTIDE SEQUENCE [LARGE SCALE GENOMIC DNA]</scope>
    <source>
        <strain evidence="2 3">2789STDY5834946</strain>
    </source>
</reference>
<organism evidence="2 3">
    <name type="scientific">Bacteroides caccae</name>
    <dbReference type="NCBI Taxonomy" id="47678"/>
    <lineage>
        <taxon>Bacteria</taxon>
        <taxon>Pseudomonadati</taxon>
        <taxon>Bacteroidota</taxon>
        <taxon>Bacteroidia</taxon>
        <taxon>Bacteroidales</taxon>
        <taxon>Bacteroidaceae</taxon>
        <taxon>Bacteroides</taxon>
    </lineage>
</organism>
<dbReference type="Proteomes" id="UP000095725">
    <property type="component" value="Unassembled WGS sequence"/>
</dbReference>
<feature type="transmembrane region" description="Helical" evidence="1">
    <location>
        <begin position="6"/>
        <end position="25"/>
    </location>
</feature>
<evidence type="ECO:0000256" key="1">
    <source>
        <dbReference type="SAM" id="Phobius"/>
    </source>
</evidence>
<proteinExistence type="predicted"/>
<dbReference type="AlphaFoldDB" id="A0A174WLY7"/>
<dbReference type="RefSeq" id="WP_055256672.1">
    <property type="nucleotide sequence ID" value="NZ_CZBL01000016.1"/>
</dbReference>
<sequence>MRINKWIPIVLAINIGVLCFALYVATTYQQQNYIVSCEQPITNYSILEVNCRGHRMHSTVKIAYAGKDYYVGVSRELCKNIRQAEFFYDMQHDTVFEKDYLCMRHIVFFFVLFAFSLLLWKCPEVRKYQATRKDILKVRKDIFLKDALPILKEKGFVEKPFKTSNFGWNGFGYIYDMCRLRQGKFLDFVSVRITQGDRYIKIFINAFEVTPQLGSLSSLKETEGLKYVILPNSEKEMRLDSDFIKGMPALSKEFWSGGLKVGRYFTEIGYNNQVEKLKEKVMSRVCDIDAYFEKWHGCHRPNLVKWDGELIERR</sequence>